<sequence length="87" mass="10101">MKFLFCLLLCISVFYLAECSIIDGQDRVKRQLGFANMINPFGVRRPPPRRHYRGPMNTENFATNRRGRGEREGYAIEISTYAAKTRL</sequence>
<proteinExistence type="predicted"/>
<evidence type="ECO:0000313" key="2">
    <source>
        <dbReference type="EMBL" id="CAJ0604993.1"/>
    </source>
</evidence>
<keyword evidence="3" id="KW-1185">Reference proteome</keyword>
<evidence type="ECO:0000313" key="3">
    <source>
        <dbReference type="Proteomes" id="UP001176961"/>
    </source>
</evidence>
<protein>
    <submittedName>
        <fullName evidence="2">Uncharacterized protein</fullName>
    </submittedName>
</protein>
<feature type="region of interest" description="Disordered" evidence="1">
    <location>
        <begin position="45"/>
        <end position="64"/>
    </location>
</feature>
<gene>
    <name evidence="2" type="ORF">CYNAS_LOCUS16976</name>
</gene>
<organism evidence="2 3">
    <name type="scientific">Cylicocyclus nassatus</name>
    <name type="common">Nematode worm</name>
    <dbReference type="NCBI Taxonomy" id="53992"/>
    <lineage>
        <taxon>Eukaryota</taxon>
        <taxon>Metazoa</taxon>
        <taxon>Ecdysozoa</taxon>
        <taxon>Nematoda</taxon>
        <taxon>Chromadorea</taxon>
        <taxon>Rhabditida</taxon>
        <taxon>Rhabditina</taxon>
        <taxon>Rhabditomorpha</taxon>
        <taxon>Strongyloidea</taxon>
        <taxon>Strongylidae</taxon>
        <taxon>Cylicocyclus</taxon>
    </lineage>
</organism>
<reference evidence="2" key="1">
    <citation type="submission" date="2023-07" db="EMBL/GenBank/DDBJ databases">
        <authorList>
            <consortium name="CYATHOMIX"/>
        </authorList>
    </citation>
    <scope>NUCLEOTIDE SEQUENCE</scope>
    <source>
        <strain evidence="2">N/A</strain>
    </source>
</reference>
<comment type="caution">
    <text evidence="2">The sequence shown here is derived from an EMBL/GenBank/DDBJ whole genome shotgun (WGS) entry which is preliminary data.</text>
</comment>
<name>A0AA36H6N6_CYLNA</name>
<dbReference type="Proteomes" id="UP001176961">
    <property type="component" value="Unassembled WGS sequence"/>
</dbReference>
<accession>A0AA36H6N6</accession>
<evidence type="ECO:0000256" key="1">
    <source>
        <dbReference type="SAM" id="MobiDB-lite"/>
    </source>
</evidence>
<dbReference type="AlphaFoldDB" id="A0AA36H6N6"/>
<dbReference type="EMBL" id="CATQJL010000316">
    <property type="protein sequence ID" value="CAJ0604993.1"/>
    <property type="molecule type" value="Genomic_DNA"/>
</dbReference>